<feature type="compositionally biased region" description="Low complexity" evidence="1">
    <location>
        <begin position="56"/>
        <end position="67"/>
    </location>
</feature>
<proteinExistence type="predicted"/>
<evidence type="ECO:0000256" key="1">
    <source>
        <dbReference type="SAM" id="MobiDB-lite"/>
    </source>
</evidence>
<feature type="region of interest" description="Disordered" evidence="1">
    <location>
        <begin position="14"/>
        <end position="40"/>
    </location>
</feature>
<feature type="region of interest" description="Disordered" evidence="1">
    <location>
        <begin position="56"/>
        <end position="94"/>
    </location>
</feature>
<comment type="caution">
    <text evidence="2">The sequence shown here is derived from an EMBL/GenBank/DDBJ whole genome shotgun (WGS) entry which is preliminary data.</text>
</comment>
<feature type="compositionally biased region" description="Low complexity" evidence="1">
    <location>
        <begin position="77"/>
        <end position="88"/>
    </location>
</feature>
<organism evidence="2 3">
    <name type="scientific">Kribbella ginsengisoli</name>
    <dbReference type="NCBI Taxonomy" id="363865"/>
    <lineage>
        <taxon>Bacteria</taxon>
        <taxon>Bacillati</taxon>
        <taxon>Actinomycetota</taxon>
        <taxon>Actinomycetes</taxon>
        <taxon>Propionibacteriales</taxon>
        <taxon>Kribbellaceae</taxon>
        <taxon>Kribbella</taxon>
    </lineage>
</organism>
<keyword evidence="3" id="KW-1185">Reference proteome</keyword>
<dbReference type="Proteomes" id="UP001501222">
    <property type="component" value="Unassembled WGS sequence"/>
</dbReference>
<sequence>MSYLLCPATNAANGRRYDEDVGLPTPAVIESPNGKTRNVGRAGTAAAGTACTTNPVATNATITPPTTARRRAPPAPRTAAADLVAPRTPHTRPAARRAAVLRALLMRLC</sequence>
<accession>A0ABP6Z3G5</accession>
<reference evidence="3" key="1">
    <citation type="journal article" date="2019" name="Int. J. Syst. Evol. Microbiol.">
        <title>The Global Catalogue of Microorganisms (GCM) 10K type strain sequencing project: providing services to taxonomists for standard genome sequencing and annotation.</title>
        <authorList>
            <consortium name="The Broad Institute Genomics Platform"/>
            <consortium name="The Broad Institute Genome Sequencing Center for Infectious Disease"/>
            <person name="Wu L."/>
            <person name="Ma J."/>
        </authorList>
    </citation>
    <scope>NUCLEOTIDE SEQUENCE [LARGE SCALE GENOMIC DNA]</scope>
    <source>
        <strain evidence="3">JCM 16928</strain>
    </source>
</reference>
<dbReference type="EMBL" id="BAABAA010000017">
    <property type="protein sequence ID" value="GAA3593779.1"/>
    <property type="molecule type" value="Genomic_DNA"/>
</dbReference>
<protein>
    <submittedName>
        <fullName evidence="2">Uncharacterized protein</fullName>
    </submittedName>
</protein>
<evidence type="ECO:0000313" key="2">
    <source>
        <dbReference type="EMBL" id="GAA3593779.1"/>
    </source>
</evidence>
<gene>
    <name evidence="2" type="ORF">GCM10022235_76310</name>
</gene>
<evidence type="ECO:0000313" key="3">
    <source>
        <dbReference type="Proteomes" id="UP001501222"/>
    </source>
</evidence>
<name>A0ABP6Z3G5_9ACTN</name>